<sequence>MAAAFYFSDLEKGFFYTRLNINHLQVRNWSTSRSGTFTPRIYVKH</sequence>
<name>A0AB33XRK1_LACRH</name>
<proteinExistence type="predicted"/>
<evidence type="ECO:0000313" key="1">
    <source>
        <dbReference type="EMBL" id="EKS49194.1"/>
    </source>
</evidence>
<gene>
    <name evidence="1" type="ORF">LRHMDP3_2504</name>
</gene>
<dbReference type="Proteomes" id="UP000009352">
    <property type="component" value="Unassembled WGS sequence"/>
</dbReference>
<protein>
    <submittedName>
        <fullName evidence="1">Uncharacterized protein</fullName>
    </submittedName>
</protein>
<organism evidence="1 2">
    <name type="scientific">Lacticaseibacillus rhamnosus LRHMDP3</name>
    <dbReference type="NCBI Taxonomy" id="1203259"/>
    <lineage>
        <taxon>Bacteria</taxon>
        <taxon>Bacillati</taxon>
        <taxon>Bacillota</taxon>
        <taxon>Bacilli</taxon>
        <taxon>Lactobacillales</taxon>
        <taxon>Lactobacillaceae</taxon>
        <taxon>Lacticaseibacillus</taxon>
    </lineage>
</organism>
<comment type="caution">
    <text evidence="1">The sequence shown here is derived from an EMBL/GenBank/DDBJ whole genome shotgun (WGS) entry which is preliminary data.</text>
</comment>
<evidence type="ECO:0000313" key="2">
    <source>
        <dbReference type="Proteomes" id="UP000009352"/>
    </source>
</evidence>
<dbReference type="EMBL" id="AMQX01000017">
    <property type="protein sequence ID" value="EKS49194.1"/>
    <property type="molecule type" value="Genomic_DNA"/>
</dbReference>
<reference evidence="1 2" key="1">
    <citation type="journal article" date="2013" name="Genome Announc.">
        <title>Draft Genome Sequence of Staphylococcus simulans UMC-CNS-990, Isolated from a Case of Chronic Bovine Mastitis.</title>
        <authorList>
            <person name="Calcutt M.J."/>
            <person name="Foecking M.F."/>
            <person name="Hsieh H.Y."/>
            <person name="Perry J."/>
            <person name="Stewart G.C."/>
            <person name="Middleton J.R."/>
        </authorList>
    </citation>
    <scope>NUCLEOTIDE SEQUENCE [LARGE SCALE GENOMIC DNA]</scope>
    <source>
        <strain evidence="1 2">LRHMDP3</strain>
    </source>
</reference>
<accession>A0AB33XRK1</accession>
<dbReference type="AlphaFoldDB" id="A0AB33XRK1"/>